<dbReference type="FunCoup" id="A0A3B1J8K7">
    <property type="interactions" value="596"/>
</dbReference>
<dbReference type="Proteomes" id="UP000018467">
    <property type="component" value="Unassembled WGS sequence"/>
</dbReference>
<evidence type="ECO:0000313" key="9">
    <source>
        <dbReference type="Ensembl" id="ENSAMXP00000038226.1"/>
    </source>
</evidence>
<dbReference type="FunFam" id="2.60.40.10:FF:001005">
    <property type="entry name" value="Beta-2-microglobulin"/>
    <property type="match status" value="1"/>
</dbReference>
<dbReference type="Ensembl" id="ENSAMXT00000030664.1">
    <property type="protein sequence ID" value="ENSAMXP00000038226.1"/>
    <property type="gene ID" value="ENSAMXG00000039605.1"/>
</dbReference>
<evidence type="ECO:0000256" key="5">
    <source>
        <dbReference type="ARBA" id="ARBA00022525"/>
    </source>
</evidence>
<dbReference type="GO" id="GO:0005576">
    <property type="term" value="C:extracellular region"/>
    <property type="evidence" value="ECO:0007669"/>
    <property type="project" value="UniProtKB-SubCell"/>
</dbReference>
<evidence type="ECO:0000256" key="4">
    <source>
        <dbReference type="ARBA" id="ARBA00022451"/>
    </source>
</evidence>
<comment type="similarity">
    <text evidence="2">Belongs to the beta-2-microglobulin family.</text>
</comment>
<organism evidence="9 10">
    <name type="scientific">Astyanax mexicanus</name>
    <name type="common">Blind cave fish</name>
    <name type="synonym">Astyanax fasciatus mexicanus</name>
    <dbReference type="NCBI Taxonomy" id="7994"/>
    <lineage>
        <taxon>Eukaryota</taxon>
        <taxon>Metazoa</taxon>
        <taxon>Chordata</taxon>
        <taxon>Craniata</taxon>
        <taxon>Vertebrata</taxon>
        <taxon>Euteleostomi</taxon>
        <taxon>Actinopterygii</taxon>
        <taxon>Neopterygii</taxon>
        <taxon>Teleostei</taxon>
        <taxon>Ostariophysi</taxon>
        <taxon>Characiformes</taxon>
        <taxon>Characoidei</taxon>
        <taxon>Acestrorhamphidae</taxon>
        <taxon>Acestrorhamphinae</taxon>
        <taxon>Astyanax</taxon>
    </lineage>
</organism>
<dbReference type="InterPro" id="IPR013783">
    <property type="entry name" value="Ig-like_fold"/>
</dbReference>
<dbReference type="GO" id="GO:0002474">
    <property type="term" value="P:antigen processing and presentation of peptide antigen via MHC class I"/>
    <property type="evidence" value="ECO:0007669"/>
    <property type="project" value="UniProtKB-KW"/>
</dbReference>
<reference evidence="10" key="1">
    <citation type="submission" date="2013-03" db="EMBL/GenBank/DDBJ databases">
        <authorList>
            <person name="Jeffery W."/>
            <person name="Warren W."/>
            <person name="Wilson R.K."/>
        </authorList>
    </citation>
    <scope>NUCLEOTIDE SEQUENCE</scope>
    <source>
        <strain evidence="10">female</strain>
    </source>
</reference>
<dbReference type="InterPro" id="IPR007110">
    <property type="entry name" value="Ig-like_dom"/>
</dbReference>
<dbReference type="AlphaFoldDB" id="A0A3B1J8K7"/>
<reference evidence="9" key="3">
    <citation type="submission" date="2025-08" db="UniProtKB">
        <authorList>
            <consortium name="Ensembl"/>
        </authorList>
    </citation>
    <scope>IDENTIFICATION</scope>
</reference>
<dbReference type="InterPro" id="IPR050160">
    <property type="entry name" value="MHC/Immunoglobulin"/>
</dbReference>
<comment type="subcellular location">
    <subcellularLocation>
        <location evidence="1">Secreted</location>
    </subcellularLocation>
</comment>
<dbReference type="SMART" id="SM00407">
    <property type="entry name" value="IGc1"/>
    <property type="match status" value="1"/>
</dbReference>
<evidence type="ECO:0000256" key="1">
    <source>
        <dbReference type="ARBA" id="ARBA00004613"/>
    </source>
</evidence>
<name>A0A3B1J8K7_ASTMX</name>
<evidence type="ECO:0000256" key="6">
    <source>
        <dbReference type="ARBA" id="ARBA00022859"/>
    </source>
</evidence>
<protein>
    <recommendedName>
        <fullName evidence="3">Beta-2-microglobulin</fullName>
    </recommendedName>
</protein>
<dbReference type="SUPFAM" id="SSF48726">
    <property type="entry name" value="Immunoglobulin"/>
    <property type="match status" value="1"/>
</dbReference>
<dbReference type="InterPro" id="IPR036179">
    <property type="entry name" value="Ig-like_dom_sf"/>
</dbReference>
<feature type="domain" description="Ig-like" evidence="8">
    <location>
        <begin position="61"/>
        <end position="140"/>
    </location>
</feature>
<dbReference type="PROSITE" id="PS00290">
    <property type="entry name" value="IG_MHC"/>
    <property type="match status" value="1"/>
</dbReference>
<dbReference type="GeneTree" id="ENSGT00940000165013"/>
<dbReference type="GO" id="GO:0042612">
    <property type="term" value="C:MHC class I protein complex"/>
    <property type="evidence" value="ECO:0007669"/>
    <property type="project" value="UniProtKB-KW"/>
</dbReference>
<keyword evidence="6" id="KW-0391">Immunity</keyword>
<dbReference type="GO" id="GO:0010038">
    <property type="term" value="P:response to metal ion"/>
    <property type="evidence" value="ECO:0007669"/>
    <property type="project" value="UniProtKB-ARBA"/>
</dbReference>
<reference evidence="9" key="4">
    <citation type="submission" date="2025-09" db="UniProtKB">
        <authorList>
            <consortium name="Ensembl"/>
        </authorList>
    </citation>
    <scope>IDENTIFICATION</scope>
</reference>
<evidence type="ECO:0000256" key="3">
    <source>
        <dbReference type="ARBA" id="ARBA00018767"/>
    </source>
</evidence>
<dbReference type="STRING" id="7994.ENSAMXP00000038226"/>
<keyword evidence="10" id="KW-1185">Reference proteome</keyword>
<dbReference type="InterPro" id="IPR003006">
    <property type="entry name" value="Ig/MHC_CS"/>
</dbReference>
<accession>A0A3B1J8K7</accession>
<dbReference type="PANTHER" id="PTHR19944:SF62">
    <property type="entry name" value="BETA-2-MICROGLOBULIN"/>
    <property type="match status" value="1"/>
</dbReference>
<sequence>NLWGWVELHSFLQPNSRGRPTCGGFTFERRCSVQLYTVYGITLLNELPSLRRAERVTAADPKVQVYSYSPGEFGKENILICHVSEFHPPDISINLLKNGIEIPNAKQTDLAFEQGWKFHLTRSVSFTPQKNEEYACRVTHMGIGKNFVWEADM</sequence>
<dbReference type="PANTHER" id="PTHR19944">
    <property type="entry name" value="MHC CLASS II-RELATED"/>
    <property type="match status" value="1"/>
</dbReference>
<keyword evidence="5" id="KW-0964">Secreted</keyword>
<dbReference type="Pfam" id="PF07654">
    <property type="entry name" value="C1-set"/>
    <property type="match status" value="1"/>
</dbReference>
<dbReference type="Bgee" id="ENSAMXG00000039605">
    <property type="expression patterns" value="Expressed in pharyngeal gill and 14 other cell types or tissues"/>
</dbReference>
<evidence type="ECO:0000259" key="8">
    <source>
        <dbReference type="PROSITE" id="PS50835"/>
    </source>
</evidence>
<keyword evidence="4" id="KW-0490">MHC I</keyword>
<evidence type="ECO:0000256" key="2">
    <source>
        <dbReference type="ARBA" id="ARBA00009564"/>
    </source>
</evidence>
<evidence type="ECO:0000313" key="10">
    <source>
        <dbReference type="Proteomes" id="UP000018467"/>
    </source>
</evidence>
<keyword evidence="7" id="KW-0393">Immunoglobulin domain</keyword>
<evidence type="ECO:0000256" key="7">
    <source>
        <dbReference type="ARBA" id="ARBA00023319"/>
    </source>
</evidence>
<reference evidence="10" key="2">
    <citation type="journal article" date="2014" name="Nat. Commun.">
        <title>The cavefish genome reveals candidate genes for eye loss.</title>
        <authorList>
            <person name="McGaugh S.E."/>
            <person name="Gross J.B."/>
            <person name="Aken B."/>
            <person name="Blin M."/>
            <person name="Borowsky R."/>
            <person name="Chalopin D."/>
            <person name="Hinaux H."/>
            <person name="Jeffery W.R."/>
            <person name="Keene A."/>
            <person name="Ma L."/>
            <person name="Minx P."/>
            <person name="Murphy D."/>
            <person name="O'Quin K.E."/>
            <person name="Retaux S."/>
            <person name="Rohner N."/>
            <person name="Searle S.M."/>
            <person name="Stahl B.A."/>
            <person name="Tabin C."/>
            <person name="Volff J.N."/>
            <person name="Yoshizawa M."/>
            <person name="Warren W.C."/>
        </authorList>
    </citation>
    <scope>NUCLEOTIDE SEQUENCE [LARGE SCALE GENOMIC DNA]</scope>
    <source>
        <strain evidence="10">female</strain>
    </source>
</reference>
<dbReference type="InterPro" id="IPR003597">
    <property type="entry name" value="Ig_C1-set"/>
</dbReference>
<dbReference type="PROSITE" id="PS50835">
    <property type="entry name" value="IG_LIKE"/>
    <property type="match status" value="1"/>
</dbReference>
<proteinExistence type="inferred from homology"/>
<dbReference type="InParanoid" id="A0A3B1J8K7"/>
<dbReference type="Gene3D" id="2.60.40.10">
    <property type="entry name" value="Immunoglobulins"/>
    <property type="match status" value="1"/>
</dbReference>